<protein>
    <submittedName>
        <fullName evidence="1">Uncharacterized protein</fullName>
    </submittedName>
</protein>
<evidence type="ECO:0000313" key="2">
    <source>
        <dbReference type="Proteomes" id="UP000708208"/>
    </source>
</evidence>
<keyword evidence="2" id="KW-1185">Reference proteome</keyword>
<organism evidence="1 2">
    <name type="scientific">Allacma fusca</name>
    <dbReference type="NCBI Taxonomy" id="39272"/>
    <lineage>
        <taxon>Eukaryota</taxon>
        <taxon>Metazoa</taxon>
        <taxon>Ecdysozoa</taxon>
        <taxon>Arthropoda</taxon>
        <taxon>Hexapoda</taxon>
        <taxon>Collembola</taxon>
        <taxon>Symphypleona</taxon>
        <taxon>Sminthuridae</taxon>
        <taxon>Allacma</taxon>
    </lineage>
</organism>
<comment type="caution">
    <text evidence="1">The sequence shown here is derived from an EMBL/GenBank/DDBJ whole genome shotgun (WGS) entry which is preliminary data.</text>
</comment>
<sequence>MDAILFRIDGRLLSSRLTKRHASSASSLLTKRASTKHRLVHNFLNRLRWTKNIAAVAGAGRGGNRGGGRGGGNRPFTLMDYANRHDRYCPWCGFVILDAGLERPVQCPHQRCLRLLPMARPMANGFKRCPRCWLPTHRSFLYCECYGRVRLPNEVHVNNINLVGVDPLFLEIQPGPLAPLQPEDAEGDAAVAAVNEEAQA</sequence>
<reference evidence="1" key="1">
    <citation type="submission" date="2021-06" db="EMBL/GenBank/DDBJ databases">
        <authorList>
            <person name="Hodson N. C."/>
            <person name="Mongue J. A."/>
            <person name="Jaron S. K."/>
        </authorList>
    </citation>
    <scope>NUCLEOTIDE SEQUENCE</scope>
</reference>
<evidence type="ECO:0000313" key="1">
    <source>
        <dbReference type="EMBL" id="CAG7721439.1"/>
    </source>
</evidence>
<proteinExistence type="predicted"/>
<dbReference type="AlphaFoldDB" id="A0A8J2JTL4"/>
<gene>
    <name evidence="1" type="ORF">AFUS01_LOCUS10654</name>
</gene>
<name>A0A8J2JTL4_9HEXA</name>
<accession>A0A8J2JTL4</accession>
<dbReference type="Proteomes" id="UP000708208">
    <property type="component" value="Unassembled WGS sequence"/>
</dbReference>
<dbReference type="EMBL" id="CAJVCH010079378">
    <property type="protein sequence ID" value="CAG7721439.1"/>
    <property type="molecule type" value="Genomic_DNA"/>
</dbReference>